<dbReference type="Proteomes" id="UP000198994">
    <property type="component" value="Unassembled WGS sequence"/>
</dbReference>
<organism evidence="3 4">
    <name type="scientific">Salipiger thiooxidans</name>
    <dbReference type="NCBI Taxonomy" id="282683"/>
    <lineage>
        <taxon>Bacteria</taxon>
        <taxon>Pseudomonadati</taxon>
        <taxon>Pseudomonadota</taxon>
        <taxon>Alphaproteobacteria</taxon>
        <taxon>Rhodobacterales</taxon>
        <taxon>Roseobacteraceae</taxon>
        <taxon>Salipiger</taxon>
    </lineage>
</organism>
<dbReference type="Gene3D" id="3.40.605.10">
    <property type="entry name" value="Aldehyde Dehydrogenase, Chain A, domain 1"/>
    <property type="match status" value="1"/>
</dbReference>
<gene>
    <name evidence="3" type="ORF">SAMN04488105_12615</name>
</gene>
<dbReference type="AlphaFoldDB" id="A0A1G7LS92"/>
<dbReference type="InterPro" id="IPR015590">
    <property type="entry name" value="Aldehyde_DH_dom"/>
</dbReference>
<dbReference type="STRING" id="282683.SAMN04488105_12615"/>
<evidence type="ECO:0000313" key="4">
    <source>
        <dbReference type="Proteomes" id="UP000198994"/>
    </source>
</evidence>
<dbReference type="InterPro" id="IPR016162">
    <property type="entry name" value="Ald_DH_N"/>
</dbReference>
<dbReference type="SUPFAM" id="SSF53720">
    <property type="entry name" value="ALDH-like"/>
    <property type="match status" value="1"/>
</dbReference>
<feature type="domain" description="Aldehyde dehydrogenase" evidence="2">
    <location>
        <begin position="1"/>
        <end position="83"/>
    </location>
</feature>
<dbReference type="InterPro" id="IPR016163">
    <property type="entry name" value="Ald_DH_C"/>
</dbReference>
<keyword evidence="4" id="KW-1185">Reference proteome</keyword>
<evidence type="ECO:0000259" key="2">
    <source>
        <dbReference type="Pfam" id="PF00171"/>
    </source>
</evidence>
<dbReference type="GO" id="GO:0016620">
    <property type="term" value="F:oxidoreductase activity, acting on the aldehyde or oxo group of donors, NAD or NADP as acceptor"/>
    <property type="evidence" value="ECO:0007669"/>
    <property type="project" value="InterPro"/>
</dbReference>
<evidence type="ECO:0000256" key="1">
    <source>
        <dbReference type="ARBA" id="ARBA00023002"/>
    </source>
</evidence>
<dbReference type="Pfam" id="PF00171">
    <property type="entry name" value="Aldedh"/>
    <property type="match status" value="1"/>
</dbReference>
<dbReference type="EMBL" id="FNAV01000026">
    <property type="protein sequence ID" value="SDF51829.1"/>
    <property type="molecule type" value="Genomic_DNA"/>
</dbReference>
<proteinExistence type="predicted"/>
<keyword evidence="1" id="KW-0560">Oxidoreductase</keyword>
<sequence>MTEEIFGPVATFQTFEGEEKAMALAAHPTYGLAAGLFTRDVSRALCLSRRLEAGTVWINRYGRSRDHILPTGGWKASGLGGEAYLANRRSKSVLIDL</sequence>
<protein>
    <submittedName>
        <fullName evidence="3">Aldehyde dehydrogenase family protein</fullName>
    </submittedName>
</protein>
<accession>A0A1G7LS92</accession>
<reference evidence="4" key="1">
    <citation type="submission" date="2016-10" db="EMBL/GenBank/DDBJ databases">
        <authorList>
            <person name="Varghese N."/>
            <person name="Submissions S."/>
        </authorList>
    </citation>
    <scope>NUCLEOTIDE SEQUENCE [LARGE SCALE GENOMIC DNA]</scope>
    <source>
        <strain evidence="4">DSM 10146</strain>
    </source>
</reference>
<evidence type="ECO:0000313" key="3">
    <source>
        <dbReference type="EMBL" id="SDF51829.1"/>
    </source>
</evidence>
<dbReference type="InterPro" id="IPR016161">
    <property type="entry name" value="Ald_DH/histidinol_DH"/>
</dbReference>
<name>A0A1G7LS92_9RHOB</name>
<dbReference type="PANTHER" id="PTHR11699">
    <property type="entry name" value="ALDEHYDE DEHYDROGENASE-RELATED"/>
    <property type="match status" value="1"/>
</dbReference>
<dbReference type="Gene3D" id="3.40.309.10">
    <property type="entry name" value="Aldehyde Dehydrogenase, Chain A, domain 2"/>
    <property type="match status" value="1"/>
</dbReference>